<dbReference type="EMBL" id="JBEPLU010000001">
    <property type="protein sequence ID" value="MET3525575.1"/>
    <property type="molecule type" value="Genomic_DNA"/>
</dbReference>
<gene>
    <name evidence="4" type="ORF">ABID41_000670</name>
</gene>
<dbReference type="Gene3D" id="3.40.50.150">
    <property type="entry name" value="Vaccinia Virus protein VP39"/>
    <property type="match status" value="1"/>
</dbReference>
<dbReference type="InterPro" id="IPR017804">
    <property type="entry name" value="MeTrfase_EgtD-like"/>
</dbReference>
<dbReference type="PANTHER" id="PTHR43397:SF1">
    <property type="entry name" value="ERGOTHIONEINE BIOSYNTHESIS PROTEIN 1"/>
    <property type="match status" value="1"/>
</dbReference>
<dbReference type="InterPro" id="IPR051128">
    <property type="entry name" value="EgtD_Methyltrsf_superfamily"/>
</dbReference>
<evidence type="ECO:0000256" key="2">
    <source>
        <dbReference type="ARBA" id="ARBA00022679"/>
    </source>
</evidence>
<sequence length="316" mass="34013">MLDTETRVPFQAAFRSDVLRGLSGPRKSLPARWLYDDHGSALFEVIASLEEYYPTRTETAILTASAQEIAQFVGPGAVLLEYGAGAALKTEILLSALAPTAYVPVDIAGDFLAASAVRLAGRFPGLDVRPCVADFTVDFELPDDLPPGRTVGFFPGSTIGNLAPDEAKDFLRRMASHVGQGGAGLIGVDLKKDLEPLLAAYDDREGVTARFNLNLLVRINRELGGNFDIGAFKHQARWNPMDSAVEMHAVSTRAQTVVAAGQTFAFEAGESIHTESSRKYDLQQFADLATASGWRVGPVWTDSEDRFAVVALIVPG</sequence>
<dbReference type="Pfam" id="PF10017">
    <property type="entry name" value="Methyltransf_33"/>
    <property type="match status" value="1"/>
</dbReference>
<dbReference type="InterPro" id="IPR035094">
    <property type="entry name" value="EgtD"/>
</dbReference>
<proteinExistence type="predicted"/>
<dbReference type="InterPro" id="IPR029063">
    <property type="entry name" value="SAM-dependent_MTases_sf"/>
</dbReference>
<organism evidence="4 5">
    <name type="scientific">Phenylobacterium koreense</name>
    <dbReference type="NCBI Taxonomy" id="266125"/>
    <lineage>
        <taxon>Bacteria</taxon>
        <taxon>Pseudomonadati</taxon>
        <taxon>Pseudomonadota</taxon>
        <taxon>Alphaproteobacteria</taxon>
        <taxon>Caulobacterales</taxon>
        <taxon>Caulobacteraceae</taxon>
        <taxon>Phenylobacterium</taxon>
    </lineage>
</organism>
<comment type="caution">
    <text evidence="4">The sequence shown here is derived from an EMBL/GenBank/DDBJ whole genome shotgun (WGS) entry which is preliminary data.</text>
</comment>
<dbReference type="SUPFAM" id="SSF53335">
    <property type="entry name" value="S-adenosyl-L-methionine-dependent methyltransferases"/>
    <property type="match status" value="1"/>
</dbReference>
<evidence type="ECO:0000313" key="4">
    <source>
        <dbReference type="EMBL" id="MET3525575.1"/>
    </source>
</evidence>
<evidence type="ECO:0000259" key="3">
    <source>
        <dbReference type="Pfam" id="PF10017"/>
    </source>
</evidence>
<dbReference type="InterPro" id="IPR019257">
    <property type="entry name" value="MeTrfase_dom"/>
</dbReference>
<protein>
    <submittedName>
        <fullName evidence="4">Dimethylhistidine N-methyltransferase</fullName>
    </submittedName>
</protein>
<dbReference type="PANTHER" id="PTHR43397">
    <property type="entry name" value="ERGOTHIONEINE BIOSYNTHESIS PROTEIN 1"/>
    <property type="match status" value="1"/>
</dbReference>
<evidence type="ECO:0000256" key="1">
    <source>
        <dbReference type="ARBA" id="ARBA00022603"/>
    </source>
</evidence>
<evidence type="ECO:0000313" key="5">
    <source>
        <dbReference type="Proteomes" id="UP001549110"/>
    </source>
</evidence>
<keyword evidence="1" id="KW-0489">Methyltransferase</keyword>
<keyword evidence="5" id="KW-1185">Reference proteome</keyword>
<keyword evidence="2" id="KW-0808">Transferase</keyword>
<accession>A0ABV2EEW8</accession>
<feature type="domain" description="Histidine-specific methyltransferase SAM-dependent" evidence="3">
    <location>
        <begin position="14"/>
        <end position="312"/>
    </location>
</feature>
<dbReference type="NCBIfam" id="TIGR03438">
    <property type="entry name" value="egtD_ergothio"/>
    <property type="match status" value="1"/>
</dbReference>
<dbReference type="RefSeq" id="WP_354297179.1">
    <property type="nucleotide sequence ID" value="NZ_JBEPLU010000001.1"/>
</dbReference>
<dbReference type="Proteomes" id="UP001549110">
    <property type="component" value="Unassembled WGS sequence"/>
</dbReference>
<dbReference type="PIRSF" id="PIRSF018005">
    <property type="entry name" value="UCP018005"/>
    <property type="match status" value="1"/>
</dbReference>
<reference evidence="4 5" key="1">
    <citation type="submission" date="2024-06" db="EMBL/GenBank/DDBJ databases">
        <title>Genomic Encyclopedia of Type Strains, Phase IV (KMG-IV): sequencing the most valuable type-strain genomes for metagenomic binning, comparative biology and taxonomic classification.</title>
        <authorList>
            <person name="Goeker M."/>
        </authorList>
    </citation>
    <scope>NUCLEOTIDE SEQUENCE [LARGE SCALE GENOMIC DNA]</scope>
    <source>
        <strain evidence="4 5">DSM 17809</strain>
    </source>
</reference>
<name>A0ABV2EEW8_9CAUL</name>